<gene>
    <name evidence="2" type="ORF">CHARACLAT_025836</name>
</gene>
<comment type="caution">
    <text evidence="2">The sequence shown here is derived from an EMBL/GenBank/DDBJ whole genome shotgun (WGS) entry which is preliminary data.</text>
</comment>
<dbReference type="Proteomes" id="UP001352852">
    <property type="component" value="Unassembled WGS sequence"/>
</dbReference>
<organism evidence="2 3">
    <name type="scientific">Characodon lateralis</name>
    <dbReference type="NCBI Taxonomy" id="208331"/>
    <lineage>
        <taxon>Eukaryota</taxon>
        <taxon>Metazoa</taxon>
        <taxon>Chordata</taxon>
        <taxon>Craniata</taxon>
        <taxon>Vertebrata</taxon>
        <taxon>Euteleostomi</taxon>
        <taxon>Actinopterygii</taxon>
        <taxon>Neopterygii</taxon>
        <taxon>Teleostei</taxon>
        <taxon>Neoteleostei</taxon>
        <taxon>Acanthomorphata</taxon>
        <taxon>Ovalentaria</taxon>
        <taxon>Atherinomorphae</taxon>
        <taxon>Cyprinodontiformes</taxon>
        <taxon>Goodeidae</taxon>
        <taxon>Characodon</taxon>
    </lineage>
</organism>
<sequence>MNASAIQYFWKMEPSVHQRYKQLELSTQQLVSKAQRIINKIFTLSKRCQTQPKIIMLRERISAFTGQYKELLGLL</sequence>
<dbReference type="PANTHER" id="PTHR15564:SF10">
    <property type="entry name" value="BMP_RETINOIC ACID-INDUCIBLE NEURAL-SPECIFIC PROTEIN 3 ISOFORM X1"/>
    <property type="match status" value="1"/>
</dbReference>
<dbReference type="Pfam" id="PF19052">
    <property type="entry name" value="BRINP_C"/>
    <property type="match status" value="1"/>
</dbReference>
<name>A0ABU7EZB8_9TELE</name>
<evidence type="ECO:0000313" key="3">
    <source>
        <dbReference type="Proteomes" id="UP001352852"/>
    </source>
</evidence>
<dbReference type="EMBL" id="JAHUTJ010068615">
    <property type="protein sequence ID" value="MED6291658.1"/>
    <property type="molecule type" value="Genomic_DNA"/>
</dbReference>
<keyword evidence="3" id="KW-1185">Reference proteome</keyword>
<proteinExistence type="predicted"/>
<evidence type="ECO:0000259" key="1">
    <source>
        <dbReference type="Pfam" id="PF19052"/>
    </source>
</evidence>
<dbReference type="InterPro" id="IPR033237">
    <property type="entry name" value="BRINP"/>
</dbReference>
<accession>A0ABU7EZB8</accession>
<dbReference type="InterPro" id="IPR057671">
    <property type="entry name" value="BRINP_C"/>
</dbReference>
<dbReference type="PANTHER" id="PTHR15564">
    <property type="entry name" value="MACPF DOMAIN-CONTAINING PROTEIN"/>
    <property type="match status" value="1"/>
</dbReference>
<evidence type="ECO:0000313" key="2">
    <source>
        <dbReference type="EMBL" id="MED6291658.1"/>
    </source>
</evidence>
<reference evidence="2 3" key="1">
    <citation type="submission" date="2021-06" db="EMBL/GenBank/DDBJ databases">
        <authorList>
            <person name="Palmer J.M."/>
        </authorList>
    </citation>
    <scope>NUCLEOTIDE SEQUENCE [LARGE SCALE GENOMIC DNA]</scope>
    <source>
        <strain evidence="2 3">CL_MEX2019</strain>
        <tissue evidence="2">Muscle</tissue>
    </source>
</reference>
<feature type="domain" description="BRINP C-terminal" evidence="1">
    <location>
        <begin position="1"/>
        <end position="64"/>
    </location>
</feature>
<protein>
    <recommendedName>
        <fullName evidence="1">BRINP C-terminal domain-containing protein</fullName>
    </recommendedName>
</protein>